<feature type="compositionally biased region" description="Acidic residues" evidence="1">
    <location>
        <begin position="753"/>
        <end position="775"/>
    </location>
</feature>
<dbReference type="Pfam" id="PF13768">
    <property type="entry name" value="VWA_3"/>
    <property type="match status" value="1"/>
</dbReference>
<gene>
    <name evidence="4" type="ORF">X797_007665</name>
</gene>
<comment type="caution">
    <text evidence="4">The sequence shown here is derived from an EMBL/GenBank/DDBJ whole genome shotgun (WGS) entry which is preliminary data.</text>
</comment>
<feature type="region of interest" description="Disordered" evidence="1">
    <location>
        <begin position="506"/>
        <end position="529"/>
    </location>
</feature>
<protein>
    <submittedName>
        <fullName evidence="4">von Willebrand factor type A and vault protein inter-alpha-trypsin domain protein</fullName>
    </submittedName>
</protein>
<dbReference type="OrthoDB" id="4941289at2759"/>
<feature type="domain" description="VWFA" evidence="2">
    <location>
        <begin position="284"/>
        <end position="456"/>
    </location>
</feature>
<evidence type="ECO:0000313" key="4">
    <source>
        <dbReference type="EMBL" id="EXU99237.1"/>
    </source>
</evidence>
<dbReference type="PANTHER" id="PTHR45737">
    <property type="entry name" value="VON WILLEBRAND FACTOR A DOMAIN-CONTAINING PROTEIN 5A"/>
    <property type="match status" value="1"/>
</dbReference>
<dbReference type="EMBL" id="JELW01000020">
    <property type="protein sequence ID" value="EXU99237.1"/>
    <property type="molecule type" value="Genomic_DNA"/>
</dbReference>
<dbReference type="InterPro" id="IPR013694">
    <property type="entry name" value="VIT"/>
</dbReference>
<dbReference type="SUPFAM" id="SSF53300">
    <property type="entry name" value="vWA-like"/>
    <property type="match status" value="1"/>
</dbReference>
<dbReference type="SMART" id="SM00327">
    <property type="entry name" value="VWA"/>
    <property type="match status" value="1"/>
</dbReference>
<evidence type="ECO:0000256" key="1">
    <source>
        <dbReference type="SAM" id="MobiDB-lite"/>
    </source>
</evidence>
<name>A0A014NC70_9HYPO</name>
<dbReference type="PROSITE" id="PS51468">
    <property type="entry name" value="VIT"/>
    <property type="match status" value="1"/>
</dbReference>
<proteinExistence type="predicted"/>
<feature type="domain" description="VIT" evidence="3">
    <location>
        <begin position="7"/>
        <end position="138"/>
    </location>
</feature>
<reference evidence="4 5" key="1">
    <citation type="submission" date="2014-02" db="EMBL/GenBank/DDBJ databases">
        <title>The genome sequence of the entomopathogenic fungus Metarhizium robertsii ARSEF 2575.</title>
        <authorList>
            <person name="Giuliano Garisto Donzelli B."/>
            <person name="Roe B.A."/>
            <person name="Macmil S.L."/>
            <person name="Krasnoff S.B."/>
            <person name="Gibson D.M."/>
        </authorList>
    </citation>
    <scope>NUCLEOTIDE SEQUENCE [LARGE SCALE GENOMIC DNA]</scope>
    <source>
        <strain evidence="4 5">ARSEF 2575</strain>
    </source>
</reference>
<evidence type="ECO:0000313" key="5">
    <source>
        <dbReference type="Proteomes" id="UP000030151"/>
    </source>
</evidence>
<dbReference type="Pfam" id="PF08487">
    <property type="entry name" value="VIT"/>
    <property type="match status" value="1"/>
</dbReference>
<sequence>MSDQSMLCGCVVVADKTQRYLALAATSAHTTILSTTSRTRLTQTYVNNTGSIVKEARYMFPMYDGVSVVEFTCTIGPRVIRGVVRERQEAKRIFDRATARGEAAGLLEQSLSASDVFIAKLGNVPAGEDVKVDVTYLGELEHDAEIDGLRFTIPTAVAPRYGYHAYRDLVSAPEVRVQGKIAVTVDIDLGPGCIVKSVQSPSHPISVSIGTMSASVSQHPSPQMASASLSLGSAELEKDFTLQVVATGLGAPAALLEIHPTKAHHRTIMASLVPRFNLPVEKPEIVFICDRSGSMAGGKTMPNLISALNIFLKSLPVGVRFNICSFGWECTFLWPKSVEYTQDTLNEAVRHVATFKADYGGTEMLAPVRKTFKKRIQESNLEVFLLTDGEIWDQDRLFHLINHEVAASKGAIRVFTLGIGWGVSHSLINGAARAGNGFAQVAGEDEKIDKKIVRMLKGALTPHVSDYTLEIKYDKSEQDTAPDSDTEADEFELVEKVVDSLTIDDAEEEAEEPGSKEAKPPTSLFDPSVKNEDLETKDASEELDALETNLPPVDAPKYLQTPSPIPALFPFNRTTVYIMLSDETPAREPKSVVVRGTSRHGPLQLEIPITKLGQTSTTLHQLAARKAVQELEQGQGWLRHAKDAQGQPLREKWPSKFPQVVKREAVRLGVEHQIAGKWCSFVATSSDANEEQETGDDSPVALDEADEAGDDSCASLDEADELSDDDGVSYKSPVGRGRPMATKAYRIATGPVEYDDDEEEEEEEDAEEEEEEEDNVGVAQAEPDALSLLANLQTYVGSWEWSLQLENVLGITKAEAVSAIQFPIPADVEDVLATLCAIAHLQKKMAADKESWELMVDKACSWVEDQVGRMEEELELLGYNGPVAWMRILMALSVPPY</sequence>
<dbReference type="AlphaFoldDB" id="A0A014NC70"/>
<feature type="region of interest" description="Disordered" evidence="1">
    <location>
        <begin position="686"/>
        <end position="712"/>
    </location>
</feature>
<dbReference type="InterPro" id="IPR002035">
    <property type="entry name" value="VWF_A"/>
</dbReference>
<dbReference type="PROSITE" id="PS50234">
    <property type="entry name" value="VWFA"/>
    <property type="match status" value="1"/>
</dbReference>
<evidence type="ECO:0000259" key="2">
    <source>
        <dbReference type="PROSITE" id="PS50234"/>
    </source>
</evidence>
<dbReference type="InterPro" id="IPR036465">
    <property type="entry name" value="vWFA_dom_sf"/>
</dbReference>
<dbReference type="SMART" id="SM00609">
    <property type="entry name" value="VIT"/>
    <property type="match status" value="1"/>
</dbReference>
<dbReference type="PANTHER" id="PTHR45737:SF6">
    <property type="entry name" value="VON WILLEBRAND FACTOR A DOMAIN-CONTAINING PROTEIN 5A"/>
    <property type="match status" value="1"/>
</dbReference>
<dbReference type="Proteomes" id="UP000030151">
    <property type="component" value="Unassembled WGS sequence"/>
</dbReference>
<dbReference type="Gene3D" id="3.40.50.410">
    <property type="entry name" value="von Willebrand factor, type A domain"/>
    <property type="match status" value="1"/>
</dbReference>
<accession>A0A014NC70</accession>
<organism evidence="4 5">
    <name type="scientific">Metarhizium robertsii</name>
    <dbReference type="NCBI Taxonomy" id="568076"/>
    <lineage>
        <taxon>Eukaryota</taxon>
        <taxon>Fungi</taxon>
        <taxon>Dikarya</taxon>
        <taxon>Ascomycota</taxon>
        <taxon>Pezizomycotina</taxon>
        <taxon>Sordariomycetes</taxon>
        <taxon>Hypocreomycetidae</taxon>
        <taxon>Hypocreales</taxon>
        <taxon>Clavicipitaceae</taxon>
        <taxon>Metarhizium</taxon>
    </lineage>
</organism>
<dbReference type="HOGENOM" id="CLU_003826_2_0_1"/>
<dbReference type="eggNOG" id="ENOG502QRPK">
    <property type="taxonomic scope" value="Eukaryota"/>
</dbReference>
<feature type="region of interest" description="Disordered" evidence="1">
    <location>
        <begin position="741"/>
        <end position="779"/>
    </location>
</feature>
<evidence type="ECO:0000259" key="3">
    <source>
        <dbReference type="PROSITE" id="PS51468"/>
    </source>
</evidence>